<dbReference type="EMBL" id="DLUG01000079">
    <property type="protein sequence ID" value="DAB36824.1"/>
    <property type="molecule type" value="Genomic_DNA"/>
</dbReference>
<dbReference type="STRING" id="366522.GCA_001548055_01618"/>
<dbReference type="AlphaFoldDB" id="A0A2D3WGJ3"/>
<evidence type="ECO:0000313" key="1">
    <source>
        <dbReference type="EMBL" id="DAB36824.1"/>
    </source>
</evidence>
<sequence length="86" mass="9840">MMKSLISLIVFACIAFTLISAVDMGEQKIYVVKGNQAKEPLEIVFNRYFCSQDRVAITEYFNTAQAIRPNGDTYFFNDIGSLFLWL</sequence>
<protein>
    <submittedName>
        <fullName evidence="1">Uncharacterized protein</fullName>
    </submittedName>
</protein>
<evidence type="ECO:0000313" key="2">
    <source>
        <dbReference type="Proteomes" id="UP000231638"/>
    </source>
</evidence>
<feature type="non-terminal residue" evidence="1">
    <location>
        <position position="86"/>
    </location>
</feature>
<dbReference type="Proteomes" id="UP000231638">
    <property type="component" value="Unassembled WGS sequence"/>
</dbReference>
<reference evidence="1 2" key="1">
    <citation type="journal article" date="2017" name="Front. Microbiol.">
        <title>Comparative Genomic Analysis of the Class Epsilonproteobacteria and Proposed Reclassification to Epsilonbacteraeota (phyl. nov.).</title>
        <authorList>
            <person name="Waite D.W."/>
            <person name="Vanwonterghem I."/>
            <person name="Rinke C."/>
            <person name="Parks D.H."/>
            <person name="Zhang Y."/>
            <person name="Takai K."/>
            <person name="Sievert S.M."/>
            <person name="Simon J."/>
            <person name="Campbell B.J."/>
            <person name="Hanson T.E."/>
            <person name="Woyke T."/>
            <person name="Klotz M.G."/>
            <person name="Hugenholtz P."/>
        </authorList>
    </citation>
    <scope>NUCLEOTIDE SEQUENCE [LARGE SCALE GENOMIC DNA]</scope>
    <source>
        <strain evidence="1">UBA11420</strain>
    </source>
</reference>
<name>A0A2D3WGJ3_9BACT</name>
<gene>
    <name evidence="1" type="ORF">CFH80_02875</name>
</gene>
<proteinExistence type="predicted"/>
<accession>A0A2D3WGJ3</accession>
<comment type="caution">
    <text evidence="1">The sequence shown here is derived from an EMBL/GenBank/DDBJ whole genome shotgun (WGS) entry which is preliminary data.</text>
</comment>
<organism evidence="1 2">
    <name type="scientific">Sulfurospirillum cavolei</name>
    <dbReference type="NCBI Taxonomy" id="366522"/>
    <lineage>
        <taxon>Bacteria</taxon>
        <taxon>Pseudomonadati</taxon>
        <taxon>Campylobacterota</taxon>
        <taxon>Epsilonproteobacteria</taxon>
        <taxon>Campylobacterales</taxon>
        <taxon>Sulfurospirillaceae</taxon>
        <taxon>Sulfurospirillum</taxon>
    </lineage>
</organism>